<organism evidence="1 2">
    <name type="scientific">Streptomyces blastmyceticus</name>
    <dbReference type="NCBI Taxonomy" id="68180"/>
    <lineage>
        <taxon>Bacteria</taxon>
        <taxon>Bacillati</taxon>
        <taxon>Actinomycetota</taxon>
        <taxon>Actinomycetes</taxon>
        <taxon>Kitasatosporales</taxon>
        <taxon>Streptomycetaceae</taxon>
        <taxon>Streptomyces</taxon>
    </lineage>
</organism>
<proteinExistence type="predicted"/>
<reference evidence="2" key="1">
    <citation type="journal article" date="2019" name="Int. J. Syst. Evol. Microbiol.">
        <title>The Global Catalogue of Microorganisms (GCM) 10K type strain sequencing project: providing services to taxonomists for standard genome sequencing and annotation.</title>
        <authorList>
            <consortium name="The Broad Institute Genomics Platform"/>
            <consortium name="The Broad Institute Genome Sequencing Center for Infectious Disease"/>
            <person name="Wu L."/>
            <person name="Ma J."/>
        </authorList>
    </citation>
    <scope>NUCLEOTIDE SEQUENCE [LARGE SCALE GENOMIC DNA]</scope>
    <source>
        <strain evidence="2">JCM 4565</strain>
    </source>
</reference>
<evidence type="ECO:0000313" key="1">
    <source>
        <dbReference type="EMBL" id="GAA0331922.1"/>
    </source>
</evidence>
<gene>
    <name evidence="1" type="ORF">GCM10010319_04840</name>
</gene>
<dbReference type="EMBL" id="BAAABW010000002">
    <property type="protein sequence ID" value="GAA0331922.1"/>
    <property type="molecule type" value="Genomic_DNA"/>
</dbReference>
<keyword evidence="2" id="KW-1185">Reference proteome</keyword>
<dbReference type="Proteomes" id="UP001500063">
    <property type="component" value="Unassembled WGS sequence"/>
</dbReference>
<accession>A0ABP3G208</accession>
<protein>
    <submittedName>
        <fullName evidence="1">Uncharacterized protein</fullName>
    </submittedName>
</protein>
<sequence>MTYRNGAFVVDTRDGRIAQVIGGRGQRVNVREPGGGGEWEVPFGALRLATREERGAVGLWPEGSPARCAECEESKVALREAQARGDRADMDNALVAQRMHWTNAHMLAGEAR</sequence>
<name>A0ABP3G208_9ACTN</name>
<comment type="caution">
    <text evidence="1">The sequence shown here is derived from an EMBL/GenBank/DDBJ whole genome shotgun (WGS) entry which is preliminary data.</text>
</comment>
<evidence type="ECO:0000313" key="2">
    <source>
        <dbReference type="Proteomes" id="UP001500063"/>
    </source>
</evidence>
<dbReference type="RefSeq" id="WP_301893008.1">
    <property type="nucleotide sequence ID" value="NZ_BAAABW010000002.1"/>
</dbReference>